<dbReference type="Proteomes" id="UP001291623">
    <property type="component" value="Unassembled WGS sequence"/>
</dbReference>
<dbReference type="AlphaFoldDB" id="A0AAE1SHG2"/>
<dbReference type="EMBL" id="JAVYJV010000005">
    <property type="protein sequence ID" value="KAK4370799.1"/>
    <property type="molecule type" value="Genomic_DNA"/>
</dbReference>
<comment type="caution">
    <text evidence="1">The sequence shown here is derived from an EMBL/GenBank/DDBJ whole genome shotgun (WGS) entry which is preliminary data.</text>
</comment>
<protein>
    <submittedName>
        <fullName evidence="1">Uncharacterized protein</fullName>
    </submittedName>
</protein>
<organism evidence="1 2">
    <name type="scientific">Anisodus tanguticus</name>
    <dbReference type="NCBI Taxonomy" id="243964"/>
    <lineage>
        <taxon>Eukaryota</taxon>
        <taxon>Viridiplantae</taxon>
        <taxon>Streptophyta</taxon>
        <taxon>Embryophyta</taxon>
        <taxon>Tracheophyta</taxon>
        <taxon>Spermatophyta</taxon>
        <taxon>Magnoliopsida</taxon>
        <taxon>eudicotyledons</taxon>
        <taxon>Gunneridae</taxon>
        <taxon>Pentapetalae</taxon>
        <taxon>asterids</taxon>
        <taxon>lamiids</taxon>
        <taxon>Solanales</taxon>
        <taxon>Solanaceae</taxon>
        <taxon>Solanoideae</taxon>
        <taxon>Hyoscyameae</taxon>
        <taxon>Anisodus</taxon>
    </lineage>
</organism>
<sequence length="147" mass="16529">MEQIPISSSELIECGTFIVLFHAPVYLTSEKSLPTPPAFAMKDPATKTNFYSRPQPPWLLEEYPERPGQPDCSYFIFFEAYVDEIFSWDLRTPAPPNVLNFQLMVKLSVHSTAVMGFASLDLLVSLTIQNSASSTTDGLRMARKALY</sequence>
<accession>A0AAE1SHG2</accession>
<evidence type="ECO:0000313" key="2">
    <source>
        <dbReference type="Proteomes" id="UP001291623"/>
    </source>
</evidence>
<evidence type="ECO:0000313" key="1">
    <source>
        <dbReference type="EMBL" id="KAK4370799.1"/>
    </source>
</evidence>
<name>A0AAE1SHG2_9SOLA</name>
<keyword evidence="2" id="KW-1185">Reference proteome</keyword>
<gene>
    <name evidence="1" type="ORF">RND71_010274</name>
</gene>
<proteinExistence type="predicted"/>
<reference evidence="1" key="1">
    <citation type="submission" date="2023-12" db="EMBL/GenBank/DDBJ databases">
        <title>Genome assembly of Anisodus tanguticus.</title>
        <authorList>
            <person name="Wang Y.-J."/>
        </authorList>
    </citation>
    <scope>NUCLEOTIDE SEQUENCE</scope>
    <source>
        <strain evidence="1">KB-2021</strain>
        <tissue evidence="1">Leaf</tissue>
    </source>
</reference>